<dbReference type="PANTHER" id="PTHR32063">
    <property type="match status" value="1"/>
</dbReference>
<feature type="transmembrane region" description="Helical" evidence="1">
    <location>
        <begin position="427"/>
        <end position="447"/>
    </location>
</feature>
<reference evidence="2 3" key="1">
    <citation type="submission" date="2019-03" db="EMBL/GenBank/DDBJ databases">
        <title>Genomic Encyclopedia of Type Strains, Phase IV (KMG-IV): sequencing the most valuable type-strain genomes for metagenomic binning, comparative biology and taxonomic classification.</title>
        <authorList>
            <person name="Goeker M."/>
        </authorList>
    </citation>
    <scope>NUCLEOTIDE SEQUENCE [LARGE SCALE GENOMIC DNA]</scope>
    <source>
        <strain evidence="2 3">DSM 25964</strain>
    </source>
</reference>
<dbReference type="PRINTS" id="PR00702">
    <property type="entry name" value="ACRIFLAVINRP"/>
</dbReference>
<feature type="transmembrane region" description="Helical" evidence="1">
    <location>
        <begin position="870"/>
        <end position="892"/>
    </location>
</feature>
<feature type="transmembrane region" description="Helical" evidence="1">
    <location>
        <begin position="459"/>
        <end position="483"/>
    </location>
</feature>
<evidence type="ECO:0000313" key="3">
    <source>
        <dbReference type="Proteomes" id="UP000295066"/>
    </source>
</evidence>
<dbReference type="InterPro" id="IPR027463">
    <property type="entry name" value="AcrB_DN_DC_subdom"/>
</dbReference>
<dbReference type="EMBL" id="SORI01000015">
    <property type="protein sequence ID" value="TDY58020.1"/>
    <property type="molecule type" value="Genomic_DNA"/>
</dbReference>
<proteinExistence type="predicted"/>
<keyword evidence="1" id="KW-0812">Transmembrane</keyword>
<comment type="caution">
    <text evidence="2">The sequence shown here is derived from an EMBL/GenBank/DDBJ whole genome shotgun (WGS) entry which is preliminary data.</text>
</comment>
<dbReference type="Gene3D" id="3.30.70.1430">
    <property type="entry name" value="Multidrug efflux transporter AcrB pore domain"/>
    <property type="match status" value="2"/>
</dbReference>
<dbReference type="Gene3D" id="3.30.70.1440">
    <property type="entry name" value="Multidrug efflux transporter AcrB pore domain"/>
    <property type="match status" value="1"/>
</dbReference>
<gene>
    <name evidence="2" type="ORF">C8D99_11538</name>
</gene>
<dbReference type="Pfam" id="PF00873">
    <property type="entry name" value="ACR_tran"/>
    <property type="match status" value="1"/>
</dbReference>
<dbReference type="Gene3D" id="1.20.1640.10">
    <property type="entry name" value="Multidrug efflux transporter AcrB transmembrane domain"/>
    <property type="match status" value="2"/>
</dbReference>
<dbReference type="InterPro" id="IPR001036">
    <property type="entry name" value="Acrflvin-R"/>
</dbReference>
<protein>
    <submittedName>
        <fullName evidence="2">HAE1 family hydrophobic/amphiphilic exporter-1</fullName>
    </submittedName>
</protein>
<feature type="transmembrane region" description="Helical" evidence="1">
    <location>
        <begin position="12"/>
        <end position="29"/>
    </location>
</feature>
<dbReference type="SUPFAM" id="SSF82693">
    <property type="entry name" value="Multidrug efflux transporter AcrB pore domain, PN1, PN2, PC1 and PC2 subdomains"/>
    <property type="match status" value="3"/>
</dbReference>
<dbReference type="GO" id="GO:0005886">
    <property type="term" value="C:plasma membrane"/>
    <property type="evidence" value="ECO:0007669"/>
    <property type="project" value="TreeGrafter"/>
</dbReference>
<dbReference type="PANTHER" id="PTHR32063:SF0">
    <property type="entry name" value="SWARMING MOTILITY PROTEIN SWRC"/>
    <property type="match status" value="1"/>
</dbReference>
<dbReference type="GO" id="GO:0042910">
    <property type="term" value="F:xenobiotic transmembrane transporter activity"/>
    <property type="evidence" value="ECO:0007669"/>
    <property type="project" value="TreeGrafter"/>
</dbReference>
<feature type="transmembrane region" description="Helical" evidence="1">
    <location>
        <begin position="977"/>
        <end position="1000"/>
    </location>
</feature>
<sequence length="1018" mass="110061">MNLISISIRRPVLTLVIVILFVLLGLSGMRGMGISLLPKIEVPFVSVRTSYTGAGPEDMETLVSKPLEDAISQVQGVRRLESTSLEGISFVFIEFDPDINLADAALDVANRVRTVNLPEDADDPVVRKFDINARSFMSVVFTSTLPPQRARDILEDRVQRQLSQVVDVADVSLDGGLTREIHVELDPVALGSLGLSIRQVTNILKSGNYSSPSGRISLGDQESILRVVGESVSVRELEEVQIPLPGGVSVRLADIATVSDTTAERRRLARYGGRDSFILSLTAIPDGNVVRASRAAREMLDRILPTLPPGFTMTIPFDDGEFIADSIWNVFRDMITGTALTALILFLFLQRLSVTLLVAIVMPTAIIATFMPMVLAKYTLNMMTTLGLAISTGVLVNNSILVIENIIRYKEMGYHPLEAAERGTKEIAIAVLSTTATNLGVFIPVALSGGRMGQMFNPFAMTVVFSTLFSLWVALTFTPMLAARIGSSTGPSKLSRFLTGWWQWLYQGFDDLHHVLVRGAVGHPYLALLLFGGLTAGAVMLADRIGFQFFPSSDEGQITVSMETSASASLTMTDRLVRQIEGHVLEQPHVKGVDVVIGGGGSRAGLNRATMRVYLEDTPGRPSSFAFAAPLRPLLASLPDMKASVTAGGGRGGVRGKPIQVVVRGDGVDVLNDLAMKVVGVLRNIQGIVDVDLDWRTGRPEIQMTPDRLRMGRLNFSTENLSDLLRGYVTGLKAGVFREGGKEYDILVKLKSEEVSSPFQLPDLPFPTSAGFVSLRDLAALKDTMGPTQILRKDRQRSITVDGNVSGITVGEVYGEIDRRLQEIPLPPGYRFTYSGEIQSIQDNFGALNFALGLAVLLTFLMIAAILESFVFALVIMLTVPLSVIGVVPALILTQTPLSVYGLMGVIMLVGLVVNNAIVIIDYAEIVRKEGMPPEEAIIEACKVRLRPIIMADATSIIAMIPLAMGVGAGGSYRSPMAIVSIGGLVAGGVLALLAIPPVYKLVWKLKQRFGFEAVEQV</sequence>
<feature type="transmembrane region" description="Helical" evidence="1">
    <location>
        <begin position="356"/>
        <end position="380"/>
    </location>
</feature>
<feature type="transmembrane region" description="Helical" evidence="1">
    <location>
        <begin position="944"/>
        <end position="965"/>
    </location>
</feature>
<dbReference type="SUPFAM" id="SSF82714">
    <property type="entry name" value="Multidrug efflux transporter AcrB TolC docking domain, DN and DC subdomains"/>
    <property type="match status" value="2"/>
</dbReference>
<dbReference type="Gene3D" id="3.30.2090.10">
    <property type="entry name" value="Multidrug efflux transporter AcrB TolC docking domain, DN and DC subdomains"/>
    <property type="match status" value="2"/>
</dbReference>
<dbReference type="SUPFAM" id="SSF82866">
    <property type="entry name" value="Multidrug efflux transporter AcrB transmembrane domain"/>
    <property type="match status" value="2"/>
</dbReference>
<evidence type="ECO:0000256" key="1">
    <source>
        <dbReference type="SAM" id="Phobius"/>
    </source>
</evidence>
<dbReference type="Proteomes" id="UP000295066">
    <property type="component" value="Unassembled WGS sequence"/>
</dbReference>
<dbReference type="AlphaFoldDB" id="A0A4R8M2F0"/>
<feature type="transmembrane region" description="Helical" evidence="1">
    <location>
        <begin position="386"/>
        <end position="407"/>
    </location>
</feature>
<organism evidence="2 3">
    <name type="scientific">Aminivibrio pyruvatiphilus</name>
    <dbReference type="NCBI Taxonomy" id="1005740"/>
    <lineage>
        <taxon>Bacteria</taxon>
        <taxon>Thermotogati</taxon>
        <taxon>Synergistota</taxon>
        <taxon>Synergistia</taxon>
        <taxon>Synergistales</taxon>
        <taxon>Aminobacteriaceae</taxon>
        <taxon>Aminivibrio</taxon>
    </lineage>
</organism>
<dbReference type="OrthoDB" id="9757876at2"/>
<keyword evidence="1" id="KW-1133">Transmembrane helix</keyword>
<keyword evidence="1" id="KW-0472">Membrane</keyword>
<accession>A0A4R8M2F0</accession>
<feature type="transmembrane region" description="Helical" evidence="1">
    <location>
        <begin position="525"/>
        <end position="542"/>
    </location>
</feature>
<keyword evidence="3" id="KW-1185">Reference proteome</keyword>
<feature type="transmembrane region" description="Helical" evidence="1">
    <location>
        <begin position="898"/>
        <end position="923"/>
    </location>
</feature>
<dbReference type="Gene3D" id="3.30.70.1320">
    <property type="entry name" value="Multidrug efflux transporter AcrB pore domain like"/>
    <property type="match status" value="1"/>
</dbReference>
<name>A0A4R8M2F0_9BACT</name>
<dbReference type="RefSeq" id="WP_133958165.1">
    <property type="nucleotide sequence ID" value="NZ_SORI01000015.1"/>
</dbReference>
<evidence type="ECO:0000313" key="2">
    <source>
        <dbReference type="EMBL" id="TDY58020.1"/>
    </source>
</evidence>
<feature type="transmembrane region" description="Helical" evidence="1">
    <location>
        <begin position="845"/>
        <end position="863"/>
    </location>
</feature>